<dbReference type="InterPro" id="IPR001214">
    <property type="entry name" value="SET_dom"/>
</dbReference>
<dbReference type="SMART" id="SM00317">
    <property type="entry name" value="SET"/>
    <property type="match status" value="1"/>
</dbReference>
<proteinExistence type="predicted"/>
<evidence type="ECO:0000256" key="1">
    <source>
        <dbReference type="ARBA" id="ARBA00004286"/>
    </source>
</evidence>
<evidence type="ECO:0000256" key="3">
    <source>
        <dbReference type="SAM" id="MobiDB-lite"/>
    </source>
</evidence>
<evidence type="ECO:0000259" key="5">
    <source>
        <dbReference type="PROSITE" id="PS50867"/>
    </source>
</evidence>
<dbReference type="AlphaFoldDB" id="A0A7S3PLV2"/>
<feature type="domain" description="Pre-SET" evidence="5">
    <location>
        <begin position="109"/>
        <end position="170"/>
    </location>
</feature>
<name>A0A7S3PLV2_9STRA</name>
<dbReference type="GO" id="GO:0008270">
    <property type="term" value="F:zinc ion binding"/>
    <property type="evidence" value="ECO:0007669"/>
    <property type="project" value="InterPro"/>
</dbReference>
<dbReference type="PROSITE" id="PS50867">
    <property type="entry name" value="PRE_SET"/>
    <property type="match status" value="1"/>
</dbReference>
<evidence type="ECO:0000259" key="4">
    <source>
        <dbReference type="PROSITE" id="PS50280"/>
    </source>
</evidence>
<accession>A0A7S3PLV2</accession>
<gene>
    <name evidence="6" type="ORF">ASTO00021_LOCUS13740</name>
</gene>
<keyword evidence="2" id="KW-0158">Chromosome</keyword>
<comment type="subcellular location">
    <subcellularLocation>
        <location evidence="1">Chromosome</location>
    </subcellularLocation>
</comment>
<reference evidence="6" key="1">
    <citation type="submission" date="2021-01" db="EMBL/GenBank/DDBJ databases">
        <authorList>
            <person name="Corre E."/>
            <person name="Pelletier E."/>
            <person name="Niang G."/>
            <person name="Scheremetjew M."/>
            <person name="Finn R."/>
            <person name="Kale V."/>
            <person name="Holt S."/>
            <person name="Cochrane G."/>
            <person name="Meng A."/>
            <person name="Brown T."/>
            <person name="Cohen L."/>
        </authorList>
    </citation>
    <scope>NUCLEOTIDE SEQUENCE</scope>
    <source>
        <strain evidence="6">GSBS06</strain>
    </source>
</reference>
<dbReference type="Gene3D" id="2.170.270.10">
    <property type="entry name" value="SET domain"/>
    <property type="match status" value="2"/>
</dbReference>
<dbReference type="GO" id="GO:0042054">
    <property type="term" value="F:histone methyltransferase activity"/>
    <property type="evidence" value="ECO:0007669"/>
    <property type="project" value="InterPro"/>
</dbReference>
<sequence length="553" mass="63464">MEKENTRSQQGSSSGAATASELSEIENEKENMFPSAKKARIVSDFAVKPTAAIITEDISNGQEPVPIRVVNETGDGDVLPEDFKYINRYVMRDVRIWNMDKEDLYGKNVCCSCEGECLNHICECSKANIYKKFFYDKNGRLLDTGGTIRECSHLCSCDPAKCGNRVVQKGISKRFEVFKTKGKGWGLRTLERLKLGDFICEYFGEIMTEHFALLRARLYEHGDSYLLTPVIDREDVVFNDEHVDWPDPLEEYKVAVYVEDKTELDFFRRDNYDIIKSSMPPKSNEKQIEEEIKRQYGEHIEACMLLYEKEIDAANSEIEKINESEARICESLIPREVFAAKTDQGSFPREENTSEFLTIRRQLYEDEEVLIKLKSSVSALAQLSHIPQRLQVELRNTLLKKHGLHGEFGCAEDDDECDSVISEIKDKGLTFDAIPDDELDYEQQRIKRQRQESKSDDKLDSKVCVDPLMLGSVARFLNHSCTPNCCKVVVTGGQMMTWKHNGTIVHKPFTRLALFANRDIDPMEELTWNYGYKITKKIRCGCKMKPICKGWLL</sequence>
<feature type="compositionally biased region" description="Low complexity" evidence="3">
    <location>
        <begin position="8"/>
        <end position="20"/>
    </location>
</feature>
<dbReference type="GO" id="GO:0002039">
    <property type="term" value="F:p53 binding"/>
    <property type="evidence" value="ECO:0007669"/>
    <property type="project" value="InterPro"/>
</dbReference>
<dbReference type="SUPFAM" id="SSF82199">
    <property type="entry name" value="SET domain"/>
    <property type="match status" value="1"/>
</dbReference>
<dbReference type="GO" id="GO:0005634">
    <property type="term" value="C:nucleus"/>
    <property type="evidence" value="ECO:0007669"/>
    <property type="project" value="InterPro"/>
</dbReference>
<dbReference type="SMART" id="SM00468">
    <property type="entry name" value="PreSET"/>
    <property type="match status" value="1"/>
</dbReference>
<dbReference type="GO" id="GO:0016279">
    <property type="term" value="F:protein-lysine N-methyltransferase activity"/>
    <property type="evidence" value="ECO:0007669"/>
    <property type="project" value="InterPro"/>
</dbReference>
<feature type="domain" description="SET" evidence="4">
    <location>
        <begin position="173"/>
        <end position="531"/>
    </location>
</feature>
<evidence type="ECO:0000313" key="6">
    <source>
        <dbReference type="EMBL" id="CAE0443680.1"/>
    </source>
</evidence>
<dbReference type="PROSITE" id="PS50280">
    <property type="entry name" value="SET"/>
    <property type="match status" value="1"/>
</dbReference>
<dbReference type="PANTHER" id="PTHR46307">
    <property type="entry name" value="G9A, ISOFORM B"/>
    <property type="match status" value="1"/>
</dbReference>
<protein>
    <recommendedName>
        <fullName evidence="7">SET domain-containing protein</fullName>
    </recommendedName>
</protein>
<dbReference type="GO" id="GO:0005694">
    <property type="term" value="C:chromosome"/>
    <property type="evidence" value="ECO:0007669"/>
    <property type="project" value="UniProtKB-SubCell"/>
</dbReference>
<dbReference type="InterPro" id="IPR046341">
    <property type="entry name" value="SET_dom_sf"/>
</dbReference>
<organism evidence="6">
    <name type="scientific">Aplanochytrium stocchinoi</name>
    <dbReference type="NCBI Taxonomy" id="215587"/>
    <lineage>
        <taxon>Eukaryota</taxon>
        <taxon>Sar</taxon>
        <taxon>Stramenopiles</taxon>
        <taxon>Bigyra</taxon>
        <taxon>Labyrinthulomycetes</taxon>
        <taxon>Thraustochytrida</taxon>
        <taxon>Thraustochytriidae</taxon>
        <taxon>Aplanochytrium</taxon>
    </lineage>
</organism>
<dbReference type="InterPro" id="IPR043550">
    <property type="entry name" value="EHMT1/EHMT2"/>
</dbReference>
<dbReference type="InterPro" id="IPR007728">
    <property type="entry name" value="Pre-SET_dom"/>
</dbReference>
<evidence type="ECO:0000256" key="2">
    <source>
        <dbReference type="ARBA" id="ARBA00022454"/>
    </source>
</evidence>
<dbReference type="Pfam" id="PF05033">
    <property type="entry name" value="Pre-SET"/>
    <property type="match status" value="1"/>
</dbReference>
<dbReference type="PANTHER" id="PTHR46307:SF4">
    <property type="entry name" value="G9A, ISOFORM B"/>
    <property type="match status" value="1"/>
</dbReference>
<dbReference type="Pfam" id="PF00856">
    <property type="entry name" value="SET"/>
    <property type="match status" value="1"/>
</dbReference>
<dbReference type="EMBL" id="HBIN01018005">
    <property type="protein sequence ID" value="CAE0443680.1"/>
    <property type="molecule type" value="Transcribed_RNA"/>
</dbReference>
<evidence type="ECO:0008006" key="7">
    <source>
        <dbReference type="Google" id="ProtNLM"/>
    </source>
</evidence>
<feature type="region of interest" description="Disordered" evidence="3">
    <location>
        <begin position="1"/>
        <end position="33"/>
    </location>
</feature>